<dbReference type="STRING" id="521098.Aaci_0621"/>
<dbReference type="Pfam" id="PF01850">
    <property type="entry name" value="PIN"/>
    <property type="match status" value="1"/>
</dbReference>
<protein>
    <submittedName>
        <fullName evidence="2">PilT protein domain protein</fullName>
    </submittedName>
</protein>
<dbReference type="SUPFAM" id="SSF88723">
    <property type="entry name" value="PIN domain-like"/>
    <property type="match status" value="1"/>
</dbReference>
<evidence type="ECO:0000259" key="1">
    <source>
        <dbReference type="Pfam" id="PF01850"/>
    </source>
</evidence>
<organism evidence="2 3">
    <name type="scientific">Alicyclobacillus acidocaldarius subsp. acidocaldarius (strain ATCC 27009 / DSM 446 / BCRC 14685 / JCM 5260 / KCTC 1825 / NBRC 15652 / NCIMB 11725 / NRRL B-14509 / 104-IA)</name>
    <name type="common">Bacillus acidocaldarius</name>
    <dbReference type="NCBI Taxonomy" id="521098"/>
    <lineage>
        <taxon>Bacteria</taxon>
        <taxon>Bacillati</taxon>
        <taxon>Bacillota</taxon>
        <taxon>Bacilli</taxon>
        <taxon>Bacillales</taxon>
        <taxon>Alicyclobacillaceae</taxon>
        <taxon>Alicyclobacillus</taxon>
    </lineage>
</organism>
<keyword evidence="3" id="KW-1185">Reference proteome</keyword>
<dbReference type="InterPro" id="IPR029060">
    <property type="entry name" value="PIN-like_dom_sf"/>
</dbReference>
<dbReference type="Gene3D" id="3.40.50.1010">
    <property type="entry name" value="5'-nuclease"/>
    <property type="match status" value="1"/>
</dbReference>
<dbReference type="eggNOG" id="COG5611">
    <property type="taxonomic scope" value="Bacteria"/>
</dbReference>
<gene>
    <name evidence="2" type="ordered locus">Aaci_0621</name>
</gene>
<sequence length="134" mass="14799">MVRKWVDTNIIIRAVTGQPPDMAQRLLPVLHQAARGEFELVVPSIVVAEAVYVLEGTLGFSRKDVAKALRAFCGLKGVELEEFEIILTALSDYEETNVDFADAYLGAKAKLSGDVVLTWNARDFKKIGARHEVP</sequence>
<reference evidence="3" key="1">
    <citation type="submission" date="2009-09" db="EMBL/GenBank/DDBJ databases">
        <title>The complete chromosome of Alicyclobacillus acidocaldarius subsp. acidocaldarius DSM 446.</title>
        <authorList>
            <consortium name="US DOE Joint Genome Institute (JGI-PGF)"/>
            <person name="Lucas S."/>
            <person name="Copeland A."/>
            <person name="Lapidus A."/>
            <person name="Glavina del Rio T."/>
            <person name="Dalin E."/>
            <person name="Tice H."/>
            <person name="Bruce D."/>
            <person name="Goodwin L."/>
            <person name="Pitluck S."/>
            <person name="Kyrpides N."/>
            <person name="Mavromatis K."/>
            <person name="Ivanova N."/>
            <person name="Ovchinnikova G."/>
            <person name="Chertkov O."/>
            <person name="Sims D."/>
            <person name="Brettin T."/>
            <person name="Detter J.C."/>
            <person name="Han C."/>
            <person name="Larimer F."/>
            <person name="Land M."/>
            <person name="Hauser L."/>
            <person name="Markowitz V."/>
            <person name="Cheng J.-F."/>
            <person name="Hugenholtz P."/>
            <person name="Woyke T."/>
            <person name="Wu D."/>
            <person name="Pukall R."/>
            <person name="Klenk H.-P."/>
            <person name="Eisen J.A."/>
        </authorList>
    </citation>
    <scope>NUCLEOTIDE SEQUENCE [LARGE SCALE GENOMIC DNA]</scope>
    <source>
        <strain evidence="3">ATCC 27009 / DSM 446 / BCRC 14685 / JCM 5260 / KCTC 1825 / NBRC 15652 / NCIMB 11725 / NRRL B-14509 / 104-IA</strain>
    </source>
</reference>
<feature type="domain" description="PIN" evidence="1">
    <location>
        <begin position="6"/>
        <end position="128"/>
    </location>
</feature>
<dbReference type="EMBL" id="CP001727">
    <property type="protein sequence ID" value="ACV57669.1"/>
    <property type="molecule type" value="Genomic_DNA"/>
</dbReference>
<dbReference type="HOGENOM" id="CLU_121449_2_2_9"/>
<reference evidence="2 3" key="2">
    <citation type="journal article" date="2010" name="Stand. Genomic Sci.">
        <title>Complete genome sequence of Alicyclobacillus acidocaldarius type strain (104-IA).</title>
        <authorList>
            <person name="Mavromatis K."/>
            <person name="Sikorski J."/>
            <person name="Lapidus A."/>
            <person name="Glavina Del Rio T."/>
            <person name="Copeland A."/>
            <person name="Tice H."/>
            <person name="Cheng J.F."/>
            <person name="Lucas S."/>
            <person name="Chen F."/>
            <person name="Nolan M."/>
            <person name="Bruce D."/>
            <person name="Goodwin L."/>
            <person name="Pitluck S."/>
            <person name="Ivanova N."/>
            <person name="Ovchinnikova G."/>
            <person name="Pati A."/>
            <person name="Chen A."/>
            <person name="Palaniappan K."/>
            <person name="Land M."/>
            <person name="Hauser L."/>
            <person name="Chang Y.J."/>
            <person name="Jeffries C.D."/>
            <person name="Chain P."/>
            <person name="Meincke L."/>
            <person name="Sims D."/>
            <person name="Chertkov O."/>
            <person name="Han C."/>
            <person name="Brettin T."/>
            <person name="Detter J.C."/>
            <person name="Wahrenburg C."/>
            <person name="Rohde M."/>
            <person name="Pukall R."/>
            <person name="Goker M."/>
            <person name="Bristow J."/>
            <person name="Eisen J.A."/>
            <person name="Markowitz V."/>
            <person name="Hugenholtz P."/>
            <person name="Klenk H.P."/>
            <person name="Kyrpides N.C."/>
        </authorList>
    </citation>
    <scope>NUCLEOTIDE SEQUENCE [LARGE SCALE GENOMIC DNA]</scope>
    <source>
        <strain evidence="3">ATCC 27009 / DSM 446 / BCRC 14685 / JCM 5260 / KCTC 1825 / NBRC 15652 / NCIMB 11725 / NRRL B-14509 / 104-IA</strain>
    </source>
</reference>
<name>C8WTC7_ALIAD</name>
<dbReference type="Proteomes" id="UP000001917">
    <property type="component" value="Chromosome"/>
</dbReference>
<evidence type="ECO:0000313" key="2">
    <source>
        <dbReference type="EMBL" id="ACV57669.1"/>
    </source>
</evidence>
<accession>C8WTC7</accession>
<dbReference type="KEGG" id="aac:Aaci_0621"/>
<dbReference type="AlphaFoldDB" id="C8WTC7"/>
<dbReference type="RefSeq" id="WP_012810031.1">
    <property type="nucleotide sequence ID" value="NC_013205.1"/>
</dbReference>
<evidence type="ECO:0000313" key="3">
    <source>
        <dbReference type="Proteomes" id="UP000001917"/>
    </source>
</evidence>
<dbReference type="InterPro" id="IPR002716">
    <property type="entry name" value="PIN_dom"/>
</dbReference>
<proteinExistence type="predicted"/>